<dbReference type="RefSeq" id="WP_311730954.1">
    <property type="nucleotide sequence ID" value="NZ_JAVRFD010000095.1"/>
</dbReference>
<accession>A0ABU2XXX1</accession>
<feature type="domain" description="AMP-dependent synthetase/ligase" evidence="1">
    <location>
        <begin position="26"/>
        <end position="263"/>
    </location>
</feature>
<dbReference type="SUPFAM" id="SSF56801">
    <property type="entry name" value="Acetyl-CoA synthetase-like"/>
    <property type="match status" value="1"/>
</dbReference>
<comment type="caution">
    <text evidence="2">The sequence shown here is derived from an EMBL/GenBank/DDBJ whole genome shotgun (WGS) entry which is preliminary data.</text>
</comment>
<dbReference type="InterPro" id="IPR000873">
    <property type="entry name" value="AMP-dep_synth/lig_dom"/>
</dbReference>
<dbReference type="PANTHER" id="PTHR45527">
    <property type="entry name" value="NONRIBOSOMAL PEPTIDE SYNTHETASE"/>
    <property type="match status" value="1"/>
</dbReference>
<protein>
    <submittedName>
        <fullName evidence="2">AMP-binding protein</fullName>
    </submittedName>
</protein>
<dbReference type="PROSITE" id="PS00455">
    <property type="entry name" value="AMP_BINDING"/>
    <property type="match status" value="1"/>
</dbReference>
<reference evidence="2" key="1">
    <citation type="submission" date="2024-05" db="EMBL/GenBank/DDBJ databases">
        <title>30 novel species of actinomycetes from the DSMZ collection.</title>
        <authorList>
            <person name="Nouioui I."/>
        </authorList>
    </citation>
    <scope>NUCLEOTIDE SEQUENCE</scope>
    <source>
        <strain evidence="2">DSM 41529</strain>
    </source>
</reference>
<dbReference type="PANTHER" id="PTHR45527:SF14">
    <property type="entry name" value="PLIPASTATIN SYNTHASE SUBUNIT B"/>
    <property type="match status" value="1"/>
</dbReference>
<evidence type="ECO:0000259" key="1">
    <source>
        <dbReference type="Pfam" id="PF00501"/>
    </source>
</evidence>
<dbReference type="PRINTS" id="PR00154">
    <property type="entry name" value="AMPBINDING"/>
</dbReference>
<dbReference type="Gene3D" id="3.40.50.980">
    <property type="match status" value="2"/>
</dbReference>
<dbReference type="Pfam" id="PF00501">
    <property type="entry name" value="AMP-binding"/>
    <property type="match status" value="1"/>
</dbReference>
<dbReference type="InterPro" id="IPR020459">
    <property type="entry name" value="AMP-binding"/>
</dbReference>
<keyword evidence="3" id="KW-1185">Reference proteome</keyword>
<evidence type="ECO:0000313" key="2">
    <source>
        <dbReference type="EMBL" id="MDT0550380.1"/>
    </source>
</evidence>
<dbReference type="EMBL" id="JAVRFD010000095">
    <property type="protein sequence ID" value="MDT0550380.1"/>
    <property type="molecule type" value="Genomic_DNA"/>
</dbReference>
<organism evidence="2 3">
    <name type="scientific">Streptomyces lonegramiae</name>
    <dbReference type="NCBI Taxonomy" id="3075524"/>
    <lineage>
        <taxon>Bacteria</taxon>
        <taxon>Bacillati</taxon>
        <taxon>Actinomycetota</taxon>
        <taxon>Actinomycetes</taxon>
        <taxon>Kitasatosporales</taxon>
        <taxon>Streptomycetaceae</taxon>
        <taxon>Streptomyces</taxon>
    </lineage>
</organism>
<proteinExistence type="predicted"/>
<gene>
    <name evidence="2" type="ORF">RND15_48265</name>
</gene>
<feature type="non-terminal residue" evidence="2">
    <location>
        <position position="265"/>
    </location>
</feature>
<name>A0ABU2XXX1_9ACTN</name>
<dbReference type="InterPro" id="IPR020845">
    <property type="entry name" value="AMP-binding_CS"/>
</dbReference>
<feature type="non-terminal residue" evidence="2">
    <location>
        <position position="1"/>
    </location>
</feature>
<dbReference type="Proteomes" id="UP001180754">
    <property type="component" value="Unassembled WGS sequence"/>
</dbReference>
<evidence type="ECO:0000313" key="3">
    <source>
        <dbReference type="Proteomes" id="UP001180754"/>
    </source>
</evidence>
<sequence>HVRLDEIGNRGVLTTPTVPMSVPVMFAEQVVCTPDAVALVCGGRSWTYRELDEASNRLAHYLTGLGAGPGACVALLFPRCAEAIVSIVAVLKAGAAYVPIDPMHPDARIQFMFEDAQPVAVVTTPSLVGRVDGYGVTVVDVDDPRIAAQSNCALPAASAPDDIAYLIYTSGTTGVPKGVAVAQQNVTQFVASLDRHLSPQVWAQWHSYSFDVSVWEIWGALLHGGRLVIIPEVVASSPGEFHALLVAENVTVLSQTPSAVGMLSP</sequence>